<sequence>MKKWVRIALRLVMIPILFPLFLIFLIISFCCPCMFCSFCFQGLLNTLGTILPNVKLASLSSLDWLPPPGKTQPDHLLQLLYYKSMYHYPKRNHKKAQPGIPTQVEDYCKCINS</sequence>
<reference evidence="2" key="1">
    <citation type="submission" date="2022-10" db="EMBL/GenBank/DDBJ databases">
        <authorList>
            <person name="Hyden B.L."/>
            <person name="Feng K."/>
            <person name="Yates T."/>
            <person name="Jawdy S."/>
            <person name="Smart L.B."/>
            <person name="Muchero W."/>
        </authorList>
    </citation>
    <scope>NUCLEOTIDE SEQUENCE</scope>
    <source>
        <tissue evidence="2">Shoot tip</tissue>
    </source>
</reference>
<organism evidence="2 3">
    <name type="scientific">Salix suchowensis</name>
    <dbReference type="NCBI Taxonomy" id="1278906"/>
    <lineage>
        <taxon>Eukaryota</taxon>
        <taxon>Viridiplantae</taxon>
        <taxon>Streptophyta</taxon>
        <taxon>Embryophyta</taxon>
        <taxon>Tracheophyta</taxon>
        <taxon>Spermatophyta</taxon>
        <taxon>Magnoliopsida</taxon>
        <taxon>eudicotyledons</taxon>
        <taxon>Gunneridae</taxon>
        <taxon>Pentapetalae</taxon>
        <taxon>rosids</taxon>
        <taxon>fabids</taxon>
        <taxon>Malpighiales</taxon>
        <taxon>Salicaceae</taxon>
        <taxon>Saliceae</taxon>
        <taxon>Salix</taxon>
    </lineage>
</organism>
<keyword evidence="1" id="KW-1133">Transmembrane helix</keyword>
<dbReference type="EMBL" id="JAPFFI010000027">
    <property type="protein sequence ID" value="KAJ6304221.1"/>
    <property type="molecule type" value="Genomic_DNA"/>
</dbReference>
<name>A0ABQ8ZR90_9ROSI</name>
<accession>A0ABQ8ZR90</accession>
<gene>
    <name evidence="2" type="ORF">OIU77_017984</name>
</gene>
<feature type="transmembrane region" description="Helical" evidence="1">
    <location>
        <begin position="7"/>
        <end position="29"/>
    </location>
</feature>
<keyword evidence="1" id="KW-0812">Transmembrane</keyword>
<dbReference type="Proteomes" id="UP001141253">
    <property type="component" value="Chromosome 16"/>
</dbReference>
<evidence type="ECO:0000313" key="3">
    <source>
        <dbReference type="Proteomes" id="UP001141253"/>
    </source>
</evidence>
<reference evidence="2" key="2">
    <citation type="journal article" date="2023" name="Int. J. Mol. Sci.">
        <title>De Novo Assembly and Annotation of 11 Diverse Shrub Willow (Salix) Genomes Reveals Novel Gene Organization in Sex-Linked Regions.</title>
        <authorList>
            <person name="Hyden B."/>
            <person name="Feng K."/>
            <person name="Yates T.B."/>
            <person name="Jawdy S."/>
            <person name="Cereghino C."/>
            <person name="Smart L.B."/>
            <person name="Muchero W."/>
        </authorList>
    </citation>
    <scope>NUCLEOTIDE SEQUENCE</scope>
    <source>
        <tissue evidence="2">Shoot tip</tissue>
    </source>
</reference>
<keyword evidence="3" id="KW-1185">Reference proteome</keyword>
<protein>
    <submittedName>
        <fullName evidence="2">Uncharacterized protein</fullName>
    </submittedName>
</protein>
<keyword evidence="1" id="KW-0472">Membrane</keyword>
<comment type="caution">
    <text evidence="2">The sequence shown here is derived from an EMBL/GenBank/DDBJ whole genome shotgun (WGS) entry which is preliminary data.</text>
</comment>
<proteinExistence type="predicted"/>
<evidence type="ECO:0000256" key="1">
    <source>
        <dbReference type="SAM" id="Phobius"/>
    </source>
</evidence>
<evidence type="ECO:0000313" key="2">
    <source>
        <dbReference type="EMBL" id="KAJ6304221.1"/>
    </source>
</evidence>